<protein>
    <recommendedName>
        <fullName evidence="7">Cytochrome c-type biogenesis protein</fullName>
    </recommendedName>
</protein>
<sequence>MNRLQLKILVLTLLLCLVTPAFAVIEVFTFDDPVKEQRYRKLSEELRCLVCQNQNLADSNADLAKDLRNQVYNMIEAGKNDAEIIDYMVSRYGEFVLYRPPLQTNTVLLWAGPFVLLLGGLAGLAVFVRRRKATTRERMSPEEQARLRRMLEEQGGEPRS</sequence>
<dbReference type="Pfam" id="PF03918">
    <property type="entry name" value="CcmH"/>
    <property type="match status" value="1"/>
</dbReference>
<evidence type="ECO:0000313" key="9">
    <source>
        <dbReference type="EMBL" id="RCX32210.1"/>
    </source>
</evidence>
<dbReference type="PANTHER" id="PTHR47870:SF1">
    <property type="entry name" value="CYTOCHROME C-TYPE BIOGENESIS PROTEIN CCMH"/>
    <property type="match status" value="1"/>
</dbReference>
<comment type="caution">
    <text evidence="9">The sequence shown here is derived from an EMBL/GenBank/DDBJ whole genome shotgun (WGS) entry which is preliminary data.</text>
</comment>
<keyword evidence="7" id="KW-0812">Transmembrane</keyword>
<feature type="chain" id="PRO_5016486766" description="Cytochrome c-type biogenesis protein" evidence="7">
    <location>
        <begin position="24"/>
        <end position="160"/>
    </location>
</feature>
<evidence type="ECO:0000256" key="3">
    <source>
        <dbReference type="ARBA" id="ARBA00022723"/>
    </source>
</evidence>
<dbReference type="Gene3D" id="1.10.8.640">
    <property type="entry name" value="Cytochrome C biogenesis protein"/>
    <property type="match status" value="1"/>
</dbReference>
<keyword evidence="3 7" id="KW-0479">Metal-binding</keyword>
<dbReference type="PANTHER" id="PTHR47870">
    <property type="entry name" value="CYTOCHROME C-TYPE BIOGENESIS PROTEIN CCMH"/>
    <property type="match status" value="1"/>
</dbReference>
<evidence type="ECO:0000256" key="2">
    <source>
        <dbReference type="ARBA" id="ARBA00022617"/>
    </source>
</evidence>
<organism evidence="9 10">
    <name type="scientific">Thioalbus denitrificans</name>
    <dbReference type="NCBI Taxonomy" id="547122"/>
    <lineage>
        <taxon>Bacteria</taxon>
        <taxon>Pseudomonadati</taxon>
        <taxon>Pseudomonadota</taxon>
        <taxon>Gammaproteobacteria</taxon>
        <taxon>Chromatiales</taxon>
        <taxon>Ectothiorhodospiraceae</taxon>
        <taxon>Thioalbus</taxon>
    </lineage>
</organism>
<keyword evidence="4 7" id="KW-0732">Signal</keyword>
<evidence type="ECO:0000256" key="6">
    <source>
        <dbReference type="ARBA" id="ARBA00023004"/>
    </source>
</evidence>
<accession>A0A369CDX7</accession>
<keyword evidence="6 7" id="KW-0408">Iron</keyword>
<comment type="similarity">
    <text evidence="1 7">Belongs to the CcmH/CycL/Ccl2/NrfF family.</text>
</comment>
<dbReference type="CDD" id="cd16378">
    <property type="entry name" value="CcmH_N"/>
    <property type="match status" value="1"/>
</dbReference>
<name>A0A369CDX7_9GAMM</name>
<keyword evidence="7" id="KW-1133">Transmembrane helix</keyword>
<dbReference type="FunFam" id="1.10.8.640:FF:000001">
    <property type="entry name" value="Cytochrome c-type biogenesis protein"/>
    <property type="match status" value="1"/>
</dbReference>
<proteinExistence type="inferred from homology"/>
<dbReference type="InterPro" id="IPR038297">
    <property type="entry name" value="CcmH/CycL/NrfF/Ccl2_sf"/>
</dbReference>
<keyword evidence="5" id="KW-0201">Cytochrome c-type biogenesis</keyword>
<evidence type="ECO:0000313" key="10">
    <source>
        <dbReference type="Proteomes" id="UP000252707"/>
    </source>
</evidence>
<dbReference type="EMBL" id="QPJY01000002">
    <property type="protein sequence ID" value="RCX32210.1"/>
    <property type="molecule type" value="Genomic_DNA"/>
</dbReference>
<dbReference type="GO" id="GO:0046872">
    <property type="term" value="F:metal ion binding"/>
    <property type="evidence" value="ECO:0007669"/>
    <property type="project" value="UniProtKB-KW"/>
</dbReference>
<keyword evidence="10" id="KW-1185">Reference proteome</keyword>
<reference evidence="9 10" key="1">
    <citation type="submission" date="2018-07" db="EMBL/GenBank/DDBJ databases">
        <title>Genomic Encyclopedia of Type Strains, Phase IV (KMG-IV): sequencing the most valuable type-strain genomes for metagenomic binning, comparative biology and taxonomic classification.</title>
        <authorList>
            <person name="Goeker M."/>
        </authorList>
    </citation>
    <scope>NUCLEOTIDE SEQUENCE [LARGE SCALE GENOMIC DNA]</scope>
    <source>
        <strain evidence="9 10">DSM 26407</strain>
    </source>
</reference>
<evidence type="ECO:0000256" key="4">
    <source>
        <dbReference type="ARBA" id="ARBA00022729"/>
    </source>
</evidence>
<feature type="domain" description="CcmH/CycL/Ccl2/NrfF N-terminal" evidence="8">
    <location>
        <begin position="12"/>
        <end position="151"/>
    </location>
</feature>
<dbReference type="AlphaFoldDB" id="A0A369CDX7"/>
<gene>
    <name evidence="9" type="ORF">DFQ59_102570</name>
</gene>
<evidence type="ECO:0000256" key="5">
    <source>
        <dbReference type="ARBA" id="ARBA00022748"/>
    </source>
</evidence>
<feature type="signal peptide" evidence="7">
    <location>
        <begin position="1"/>
        <end position="23"/>
    </location>
</feature>
<dbReference type="InterPro" id="IPR051263">
    <property type="entry name" value="C-type_cytochrome_biogenesis"/>
</dbReference>
<evidence type="ECO:0000256" key="1">
    <source>
        <dbReference type="ARBA" id="ARBA00010342"/>
    </source>
</evidence>
<dbReference type="Proteomes" id="UP000252707">
    <property type="component" value="Unassembled WGS sequence"/>
</dbReference>
<comment type="function">
    <text evidence="7">Possible subunit of a heme lyase.</text>
</comment>
<dbReference type="GO" id="GO:0017004">
    <property type="term" value="P:cytochrome complex assembly"/>
    <property type="evidence" value="ECO:0007669"/>
    <property type="project" value="UniProtKB-KW"/>
</dbReference>
<dbReference type="InterPro" id="IPR005616">
    <property type="entry name" value="CcmH/CycL/Ccl2/NrfF_N"/>
</dbReference>
<keyword evidence="7" id="KW-0472">Membrane</keyword>
<dbReference type="GO" id="GO:0005886">
    <property type="term" value="C:plasma membrane"/>
    <property type="evidence" value="ECO:0007669"/>
    <property type="project" value="TreeGrafter"/>
</dbReference>
<evidence type="ECO:0000259" key="8">
    <source>
        <dbReference type="Pfam" id="PF03918"/>
    </source>
</evidence>
<feature type="transmembrane region" description="Helical" evidence="7">
    <location>
        <begin position="107"/>
        <end position="128"/>
    </location>
</feature>
<keyword evidence="2 7" id="KW-0349">Heme</keyword>
<evidence type="ECO:0000256" key="7">
    <source>
        <dbReference type="RuleBase" id="RU364112"/>
    </source>
</evidence>